<dbReference type="KEGG" id="sbae:DSM104329_00397"/>
<dbReference type="RefSeq" id="WP_259313717.1">
    <property type="nucleotide sequence ID" value="NZ_CP087164.1"/>
</dbReference>
<evidence type="ECO:0000313" key="3">
    <source>
        <dbReference type="Proteomes" id="UP001162834"/>
    </source>
</evidence>
<accession>A0A9E6XUI7</accession>
<dbReference type="Proteomes" id="UP001162834">
    <property type="component" value="Chromosome"/>
</dbReference>
<evidence type="ECO:0000313" key="2">
    <source>
        <dbReference type="EMBL" id="UGS34027.1"/>
    </source>
</evidence>
<organism evidence="2 3">
    <name type="scientific">Capillimicrobium parvum</name>
    <dbReference type="NCBI Taxonomy" id="2884022"/>
    <lineage>
        <taxon>Bacteria</taxon>
        <taxon>Bacillati</taxon>
        <taxon>Actinomycetota</taxon>
        <taxon>Thermoleophilia</taxon>
        <taxon>Solirubrobacterales</taxon>
        <taxon>Capillimicrobiaceae</taxon>
        <taxon>Capillimicrobium</taxon>
    </lineage>
</organism>
<feature type="compositionally biased region" description="Basic and acidic residues" evidence="1">
    <location>
        <begin position="1"/>
        <end position="16"/>
    </location>
</feature>
<protein>
    <submittedName>
        <fullName evidence="2">Uncharacterized protein</fullName>
    </submittedName>
</protein>
<keyword evidence="3" id="KW-1185">Reference proteome</keyword>
<dbReference type="EMBL" id="CP087164">
    <property type="protein sequence ID" value="UGS34027.1"/>
    <property type="molecule type" value="Genomic_DNA"/>
</dbReference>
<name>A0A9E6XUI7_9ACTN</name>
<feature type="region of interest" description="Disordered" evidence="1">
    <location>
        <begin position="1"/>
        <end position="63"/>
    </location>
</feature>
<gene>
    <name evidence="2" type="ORF">DSM104329_00397</name>
</gene>
<reference evidence="2" key="1">
    <citation type="journal article" date="2022" name="Int. J. Syst. Evol. Microbiol.">
        <title>Pseudomonas aegrilactucae sp. nov. and Pseudomonas morbosilactucae sp. nov., pathogens causing bacterial rot of lettuce in Japan.</title>
        <authorList>
            <person name="Sawada H."/>
            <person name="Fujikawa T."/>
            <person name="Satou M."/>
        </authorList>
    </citation>
    <scope>NUCLEOTIDE SEQUENCE</scope>
    <source>
        <strain evidence="2">0166_1</strain>
    </source>
</reference>
<proteinExistence type="predicted"/>
<evidence type="ECO:0000256" key="1">
    <source>
        <dbReference type="SAM" id="MobiDB-lite"/>
    </source>
</evidence>
<sequence length="63" mass="6838">MGFSDDVRRLEQELQRTRQAPPRLDTEALDEEERAGGSGADAEPVGDRRGLGARADVELGEDA</sequence>
<dbReference type="AlphaFoldDB" id="A0A9E6XUI7"/>